<organism evidence="2 3">
    <name type="scientific">Kribbella koreensis</name>
    <dbReference type="NCBI Taxonomy" id="57909"/>
    <lineage>
        <taxon>Bacteria</taxon>
        <taxon>Bacillati</taxon>
        <taxon>Actinomycetota</taxon>
        <taxon>Actinomycetes</taxon>
        <taxon>Propionibacteriales</taxon>
        <taxon>Kribbellaceae</taxon>
        <taxon>Kribbella</taxon>
    </lineage>
</organism>
<evidence type="ECO:0000313" key="3">
    <source>
        <dbReference type="Proteomes" id="UP001500542"/>
    </source>
</evidence>
<gene>
    <name evidence="2" type="ORF">GCM10009554_64350</name>
</gene>
<accession>A0ABP4BWE3</accession>
<dbReference type="EMBL" id="BAAAHK010000017">
    <property type="protein sequence ID" value="GAA0955851.1"/>
    <property type="molecule type" value="Genomic_DNA"/>
</dbReference>
<sequence length="337" mass="37385">MSQVQIRPGPRRATRDGLRQFVETFAADHPPLSPGAADLTILDPERVRRKYGGVFNYLTRVELEVERNVLELRALMPDATETDRFFYEDVWSPQELQHGVLLDAVQQGFGMTPAPADLTNLRPGIRVIGVLSHLPGMLGVIRLLYYLTGAATERSAVIAYSRLLDGLGAMGERAIAETVIAPIRRQEPGHFAFYRMSAETLVGEEGLSPWQLHLTRILRRHSFDLVGVNNRHQRAAFGDVARALGFDRDLDGIARQVSLGGTRTPLGPAPGNASPCLHPQRPRRSHRPQHRPALKTEMLRQHPTVLTGGHADPRGAHLRCRHRQRPAPPARLPAGGH</sequence>
<keyword evidence="3" id="KW-1185">Reference proteome</keyword>
<feature type="compositionally biased region" description="Basic residues" evidence="1">
    <location>
        <begin position="316"/>
        <end position="325"/>
    </location>
</feature>
<dbReference type="InterPro" id="IPR009078">
    <property type="entry name" value="Ferritin-like_SF"/>
</dbReference>
<reference evidence="3" key="1">
    <citation type="journal article" date="2019" name="Int. J. Syst. Evol. Microbiol.">
        <title>The Global Catalogue of Microorganisms (GCM) 10K type strain sequencing project: providing services to taxonomists for standard genome sequencing and annotation.</title>
        <authorList>
            <consortium name="The Broad Institute Genomics Platform"/>
            <consortium name="The Broad Institute Genome Sequencing Center for Infectious Disease"/>
            <person name="Wu L."/>
            <person name="Ma J."/>
        </authorList>
    </citation>
    <scope>NUCLEOTIDE SEQUENCE [LARGE SCALE GENOMIC DNA]</scope>
    <source>
        <strain evidence="3">JCM 10977</strain>
    </source>
</reference>
<feature type="compositionally biased region" description="Basic residues" evidence="1">
    <location>
        <begin position="280"/>
        <end position="293"/>
    </location>
</feature>
<feature type="region of interest" description="Disordered" evidence="1">
    <location>
        <begin position="261"/>
        <end position="337"/>
    </location>
</feature>
<dbReference type="RefSeq" id="WP_343978848.1">
    <property type="nucleotide sequence ID" value="NZ_BAAAHK010000017.1"/>
</dbReference>
<dbReference type="SUPFAM" id="SSF47240">
    <property type="entry name" value="Ferritin-like"/>
    <property type="match status" value="1"/>
</dbReference>
<name>A0ABP4BWE3_9ACTN</name>
<evidence type="ECO:0000313" key="2">
    <source>
        <dbReference type="EMBL" id="GAA0955851.1"/>
    </source>
</evidence>
<protein>
    <recommendedName>
        <fullName evidence="4">Heme oxygenase-like protein</fullName>
    </recommendedName>
</protein>
<proteinExistence type="predicted"/>
<comment type="caution">
    <text evidence="2">The sequence shown here is derived from an EMBL/GenBank/DDBJ whole genome shotgun (WGS) entry which is preliminary data.</text>
</comment>
<evidence type="ECO:0000256" key="1">
    <source>
        <dbReference type="SAM" id="MobiDB-lite"/>
    </source>
</evidence>
<evidence type="ECO:0008006" key="4">
    <source>
        <dbReference type="Google" id="ProtNLM"/>
    </source>
</evidence>
<dbReference type="Proteomes" id="UP001500542">
    <property type="component" value="Unassembled WGS sequence"/>
</dbReference>